<dbReference type="Pfam" id="PF06452">
    <property type="entry name" value="CBM9_1"/>
    <property type="match status" value="1"/>
</dbReference>
<dbReference type="SUPFAM" id="SSF49344">
    <property type="entry name" value="CBD9-like"/>
    <property type="match status" value="1"/>
</dbReference>
<dbReference type="PANTHER" id="PTHR35532">
    <property type="entry name" value="SIMILAR TO POLYHYDROXYALKANOATE DEPOLYMERASE"/>
    <property type="match status" value="1"/>
</dbReference>
<dbReference type="InterPro" id="IPR007963">
    <property type="entry name" value="Peptidase_M61_catalytic"/>
</dbReference>
<dbReference type="Gene3D" id="2.60.40.3650">
    <property type="match status" value="1"/>
</dbReference>
<feature type="domain" description="Peptidase M61 catalytic" evidence="2">
    <location>
        <begin position="313"/>
        <end position="429"/>
    </location>
</feature>
<dbReference type="InterPro" id="IPR040756">
    <property type="entry name" value="Peptidase_M61_N"/>
</dbReference>
<reference evidence="5 6" key="1">
    <citation type="submission" date="2023-03" db="EMBL/GenBank/DDBJ databases">
        <title>Paludisphaera mucosa sp. nov. a novel planctomycete from northern fen.</title>
        <authorList>
            <person name="Ivanova A."/>
        </authorList>
    </citation>
    <scope>NUCLEOTIDE SEQUENCE [LARGE SCALE GENOMIC DNA]</scope>
    <source>
        <strain evidence="5 6">Pla2</strain>
    </source>
</reference>
<feature type="compositionally biased region" description="Basic and acidic residues" evidence="1">
    <location>
        <begin position="633"/>
        <end position="652"/>
    </location>
</feature>
<dbReference type="CDD" id="cd09620">
    <property type="entry name" value="CBM9_like_3"/>
    <property type="match status" value="1"/>
</dbReference>
<dbReference type="RefSeq" id="WP_277861328.1">
    <property type="nucleotide sequence ID" value="NZ_JARRAG010000002.1"/>
</dbReference>
<dbReference type="Gene3D" id="1.10.390.10">
    <property type="entry name" value="Neutral Protease Domain 2"/>
    <property type="match status" value="1"/>
</dbReference>
<evidence type="ECO:0000313" key="5">
    <source>
        <dbReference type="EMBL" id="MDG3004978.1"/>
    </source>
</evidence>
<gene>
    <name evidence="5" type="ORF">PZE19_14415</name>
</gene>
<dbReference type="Proteomes" id="UP001216907">
    <property type="component" value="Unassembled WGS sequence"/>
</dbReference>
<feature type="domain" description="Peptidase M61 N-terminal" evidence="4">
    <location>
        <begin position="40"/>
        <end position="215"/>
    </location>
</feature>
<dbReference type="InterPro" id="IPR027268">
    <property type="entry name" value="Peptidase_M4/M1_CTD_sf"/>
</dbReference>
<sequence length="986" mass="108761">MFSIEHLSRAGLRRRTAAWLAAVGLALVAAARAGEPTMTVEVDLRDLPKRLVHTTIDVPCKPGAELALWHPKWIPGTHEPCGANEAVAGLRITTPEGAVVPWRRDDLELYRIVCKAPEGAAKLRVALDTICNEATIEASGHLTFGNKQVGVVNWSTCILYPEGPTAAETIVALSARLPEGWKHATALKAKSNEAGLIRFEPVSLVDLIDSPLIGGEHFKTTKLDVGPYPPAFFHVTSESPEALELSPETIAKYGRVVREAGALFGSCHYDEFQFMTTLSDELGYLGLEHLASSINGVGERDLVDDARRVGWVANLIPHEYAHSWCGKYRRPAGMATASYHQPMATRLLWVYEGLTEYLGEVLMVRSGLVKPDDYRKTLAHTIEGLMFQAGRRWRPLDDTAAATSFLRAPSPNWNALRRGQDYYMEGALLWMEIDAMIREKTAGAKSLDDFCKAFLGGPTRPEKVDPYTFEDVVAALNAVAEHDWKSFLEERVSKPLDALPTDFVAKLGYRIEFGSGPPPTYKGRRGGGGGAAARHSLGLAFGDDGSITEIVIGSLADKAGLAKDQKVVAINDRLFSADALRDALTASVERGKVDLLLADGDRLRPLAIAYRDGVKNLTLARIDSKPDVLGEILKPRDKSGEARPGESPKDAPKAAAAELPKGYVAHRAPRPIDVDGKLDEAAWQAAPWTDAFVDIEGDRKPRPRFETRAKMLWDDEYFYVAAKLDEPHVWGTITEHDAVIFQDNDFEVFIDPDGDNHAYYEIEINALNTEWDLHLPKPYRDGGPALNAWEIPGLKKGVAVQGTINDPSDADQSWTVELAFPWKVLAEHADRPAPPADGDQWRVDFSRVEWLHEIVDGRYKKVPKTPEDNWVWSPQGVVDMHRPETWGVVQFSRTEPGGATVAFRPDPAEPARRRLMQIYHAQNAYKRNNGAWADRLEILDLAAAPAGLPAVVLTRTADGYEAAVALEGDPPRTWTVRQDSRLTHKP</sequence>
<feature type="region of interest" description="Disordered" evidence="1">
    <location>
        <begin position="633"/>
        <end position="655"/>
    </location>
</feature>
<dbReference type="InterPro" id="IPR010502">
    <property type="entry name" value="Carb-bd_dom_fam9"/>
</dbReference>
<proteinExistence type="predicted"/>
<organism evidence="5 6">
    <name type="scientific">Paludisphaera mucosa</name>
    <dbReference type="NCBI Taxonomy" id="3030827"/>
    <lineage>
        <taxon>Bacteria</taxon>
        <taxon>Pseudomonadati</taxon>
        <taxon>Planctomycetota</taxon>
        <taxon>Planctomycetia</taxon>
        <taxon>Isosphaerales</taxon>
        <taxon>Isosphaeraceae</taxon>
        <taxon>Paludisphaera</taxon>
    </lineage>
</organism>
<name>A0ABT6FC50_9BACT</name>
<dbReference type="Pfam" id="PF05299">
    <property type="entry name" value="Peptidase_M61"/>
    <property type="match status" value="1"/>
</dbReference>
<evidence type="ECO:0000259" key="2">
    <source>
        <dbReference type="Pfam" id="PF05299"/>
    </source>
</evidence>
<evidence type="ECO:0000259" key="3">
    <source>
        <dbReference type="Pfam" id="PF06452"/>
    </source>
</evidence>
<dbReference type="Gene3D" id="2.60.40.1190">
    <property type="match status" value="1"/>
</dbReference>
<protein>
    <submittedName>
        <fullName evidence="5">Sugar-binding protein</fullName>
    </submittedName>
</protein>
<comment type="caution">
    <text evidence="5">The sequence shown here is derived from an EMBL/GenBank/DDBJ whole genome shotgun (WGS) entry which is preliminary data.</text>
</comment>
<feature type="domain" description="Carbohydrate-binding" evidence="3">
    <location>
        <begin position="674"/>
        <end position="825"/>
    </location>
</feature>
<dbReference type="Pfam" id="PF17899">
    <property type="entry name" value="Peptidase_M61_N"/>
    <property type="match status" value="1"/>
</dbReference>
<dbReference type="EMBL" id="JARRAG010000002">
    <property type="protein sequence ID" value="MDG3004978.1"/>
    <property type="molecule type" value="Genomic_DNA"/>
</dbReference>
<evidence type="ECO:0000313" key="6">
    <source>
        <dbReference type="Proteomes" id="UP001216907"/>
    </source>
</evidence>
<keyword evidence="6" id="KW-1185">Reference proteome</keyword>
<evidence type="ECO:0000256" key="1">
    <source>
        <dbReference type="SAM" id="MobiDB-lite"/>
    </source>
</evidence>
<dbReference type="PANTHER" id="PTHR35532:SF5">
    <property type="entry name" value="CARBOHYDRATE-BINDING DOMAIN-CONTAINING PROTEIN"/>
    <property type="match status" value="1"/>
</dbReference>
<evidence type="ECO:0000259" key="4">
    <source>
        <dbReference type="Pfam" id="PF17899"/>
    </source>
</evidence>
<accession>A0ABT6FC50</accession>